<name>A0A2U1TRG4_9GAMM</name>
<dbReference type="RefSeq" id="WP_109054584.1">
    <property type="nucleotide sequence ID" value="NZ_QDKJ01000008.1"/>
</dbReference>
<evidence type="ECO:0000259" key="2">
    <source>
        <dbReference type="Pfam" id="PF16220"/>
    </source>
</evidence>
<dbReference type="OrthoDB" id="8641865at2"/>
<dbReference type="InterPro" id="IPR006860">
    <property type="entry name" value="FecR"/>
</dbReference>
<keyword evidence="4" id="KW-1185">Reference proteome</keyword>
<dbReference type="Pfam" id="PF16220">
    <property type="entry name" value="DUF4880"/>
    <property type="match status" value="1"/>
</dbReference>
<gene>
    <name evidence="3" type="ORF">B4923_11900</name>
</gene>
<dbReference type="InterPro" id="IPR032623">
    <property type="entry name" value="FecR_N"/>
</dbReference>
<protein>
    <submittedName>
        <fullName evidence="3">Iron dicitrate transport regulator FecR</fullName>
    </submittedName>
</protein>
<dbReference type="Pfam" id="PF04773">
    <property type="entry name" value="FecR"/>
    <property type="match status" value="1"/>
</dbReference>
<dbReference type="GO" id="GO:0016989">
    <property type="term" value="F:sigma factor antagonist activity"/>
    <property type="evidence" value="ECO:0007669"/>
    <property type="project" value="TreeGrafter"/>
</dbReference>
<dbReference type="PANTHER" id="PTHR30273">
    <property type="entry name" value="PERIPLASMIC SIGNAL SENSOR AND SIGMA FACTOR ACTIVATOR FECR-RELATED"/>
    <property type="match status" value="1"/>
</dbReference>
<dbReference type="InterPro" id="IPR012373">
    <property type="entry name" value="Ferrdict_sens_TM"/>
</dbReference>
<evidence type="ECO:0000313" key="3">
    <source>
        <dbReference type="EMBL" id="PWC12004.1"/>
    </source>
</evidence>
<comment type="caution">
    <text evidence="3">The sequence shown here is derived from an EMBL/GenBank/DDBJ whole genome shotgun (WGS) entry which is preliminary data.</text>
</comment>
<sequence length="311" mass="35129">MISAIKSDIPQDVFHAAAEWYATLYDEECTEFERQAWRQWLGRDETHRQAWQQVEQIHARFHAVDKQLASSVLNKRGADRRRILKLLAIAGVTGGVGFSLPWESYAADYRTGTGETRELAIANGLTVWLNTDSALNQQGNGMGSLAFKLVQGELMLENRTAQPTRLMTAHGRIDAPQPCQIALRYTPAQSFLSVFSGEAVLRTTALTQRVTAGQQVAFTRDRCDAPVPVDNFRQSWRSGVLVADNMPLIQLIDEVSRYHHGYFHVSKQVAGLRISGVFPLHERDRLLEALVRTLPIKVTKRFAWWIDISSR</sequence>
<dbReference type="EMBL" id="QDKJ01000008">
    <property type="protein sequence ID" value="PWC12004.1"/>
    <property type="molecule type" value="Genomic_DNA"/>
</dbReference>
<feature type="domain" description="FecR N-terminal" evidence="2">
    <location>
        <begin position="16"/>
        <end position="56"/>
    </location>
</feature>
<dbReference type="PANTHER" id="PTHR30273:SF2">
    <property type="entry name" value="PROTEIN FECR"/>
    <property type="match status" value="1"/>
</dbReference>
<accession>A0A2U1TRG4</accession>
<organism evidence="3 4">
    <name type="scientific">Brenneria roseae subsp. americana</name>
    <dbReference type="NCBI Taxonomy" id="1508507"/>
    <lineage>
        <taxon>Bacteria</taxon>
        <taxon>Pseudomonadati</taxon>
        <taxon>Pseudomonadota</taxon>
        <taxon>Gammaproteobacteria</taxon>
        <taxon>Enterobacterales</taxon>
        <taxon>Pectobacteriaceae</taxon>
        <taxon>Brenneria</taxon>
    </lineage>
</organism>
<evidence type="ECO:0000259" key="1">
    <source>
        <dbReference type="Pfam" id="PF04773"/>
    </source>
</evidence>
<feature type="domain" description="FecR protein" evidence="1">
    <location>
        <begin position="108"/>
        <end position="198"/>
    </location>
</feature>
<dbReference type="Gene3D" id="2.60.120.1440">
    <property type="match status" value="1"/>
</dbReference>
<dbReference type="PIRSF" id="PIRSF018266">
    <property type="entry name" value="FecR"/>
    <property type="match status" value="1"/>
</dbReference>
<reference evidence="3 4" key="1">
    <citation type="submission" date="2018-04" db="EMBL/GenBank/DDBJ databases">
        <title>Brenneria corticis sp.nov.</title>
        <authorList>
            <person name="Li Y."/>
        </authorList>
    </citation>
    <scope>NUCLEOTIDE SEQUENCE [LARGE SCALE GENOMIC DNA]</scope>
    <source>
        <strain evidence="3 4">LMG 27715</strain>
    </source>
</reference>
<evidence type="ECO:0000313" key="4">
    <source>
        <dbReference type="Proteomes" id="UP000245138"/>
    </source>
</evidence>
<dbReference type="Proteomes" id="UP000245138">
    <property type="component" value="Unassembled WGS sequence"/>
</dbReference>
<dbReference type="AlphaFoldDB" id="A0A2U1TRG4"/>
<proteinExistence type="predicted"/>